<evidence type="ECO:0000313" key="2">
    <source>
        <dbReference type="Proteomes" id="UP000838878"/>
    </source>
</evidence>
<reference evidence="1" key="1">
    <citation type="submission" date="2021-12" db="EMBL/GenBank/DDBJ databases">
        <authorList>
            <person name="Martin H S."/>
        </authorList>
    </citation>
    <scope>NUCLEOTIDE SEQUENCE</scope>
</reference>
<dbReference type="InterPro" id="IPR033379">
    <property type="entry name" value="Acid_Pase_AS"/>
</dbReference>
<dbReference type="AlphaFoldDB" id="A0A8S4HVB6"/>
<dbReference type="InterPro" id="IPR029033">
    <property type="entry name" value="His_PPase_superfam"/>
</dbReference>
<dbReference type="GO" id="GO:0016791">
    <property type="term" value="F:phosphatase activity"/>
    <property type="evidence" value="ECO:0007669"/>
    <property type="project" value="UniProtKB-ARBA"/>
</dbReference>
<evidence type="ECO:0000313" key="1">
    <source>
        <dbReference type="EMBL" id="CAH0712878.1"/>
    </source>
</evidence>
<accession>A0A8S4HVB6</accession>
<dbReference type="EMBL" id="OV170221">
    <property type="protein sequence ID" value="CAH0712878.1"/>
    <property type="molecule type" value="Genomic_DNA"/>
</dbReference>
<dbReference type="Gene3D" id="3.40.50.1240">
    <property type="entry name" value="Phosphoglycerate mutase-like"/>
    <property type="match status" value="2"/>
</dbReference>
<dbReference type="InterPro" id="IPR000560">
    <property type="entry name" value="His_Pase_clade-2"/>
</dbReference>
<dbReference type="PROSITE" id="PS00778">
    <property type="entry name" value="HIS_ACID_PHOSPHAT_2"/>
    <property type="match status" value="1"/>
</dbReference>
<dbReference type="Pfam" id="PF00328">
    <property type="entry name" value="His_Phos_2"/>
    <property type="match status" value="1"/>
</dbReference>
<evidence type="ECO:0008006" key="3">
    <source>
        <dbReference type="Google" id="ProtNLM"/>
    </source>
</evidence>
<dbReference type="OrthoDB" id="75078at2759"/>
<name>A0A8S4HVB6_9NEOP</name>
<proteinExistence type="predicted"/>
<feature type="non-terminal residue" evidence="1">
    <location>
        <position position="320"/>
    </location>
</feature>
<organism evidence="1 2">
    <name type="scientific">Brenthis ino</name>
    <name type="common">lesser marbled fritillary</name>
    <dbReference type="NCBI Taxonomy" id="405034"/>
    <lineage>
        <taxon>Eukaryota</taxon>
        <taxon>Metazoa</taxon>
        <taxon>Ecdysozoa</taxon>
        <taxon>Arthropoda</taxon>
        <taxon>Hexapoda</taxon>
        <taxon>Insecta</taxon>
        <taxon>Pterygota</taxon>
        <taxon>Neoptera</taxon>
        <taxon>Endopterygota</taxon>
        <taxon>Lepidoptera</taxon>
        <taxon>Glossata</taxon>
        <taxon>Ditrysia</taxon>
        <taxon>Papilionoidea</taxon>
        <taxon>Nymphalidae</taxon>
        <taxon>Heliconiinae</taxon>
        <taxon>Argynnini</taxon>
        <taxon>Brenthis</taxon>
    </lineage>
</organism>
<sequence>MGEYISKWLQKEKLLPKDCPNELAFVYANTRQRTRESAKAFVRGAFNCNVTVHTINSEIKDPIFNPIFRNESKVLKSIIMNEMQVHLDQLQLEDSYELLENILDLKNSLACKDDGICSFKVKDQIFYAIGEEPNLIGPLQQSNAIVDSFFMDYYEGLPMKDIAWGKIKNNEDWKLLAKITRENLNVRFNGSTLSKEVAKPLLGYLKNIFEKESVKFALLHGHDANLISVMTAIGFKGYVLPDQYESTPLGGKLVFQKWSHKDIKFLKVHYVYQTVEQLREGIKLSEINPPRWVEMEIVGCPKDKNEFCLWDDFMNIMRSL</sequence>
<protein>
    <recommendedName>
        <fullName evidence="3">Glucose-1-phosphatase</fullName>
    </recommendedName>
</protein>
<gene>
    <name evidence="1" type="ORF">BINO364_LOCUS101</name>
</gene>
<dbReference type="Proteomes" id="UP000838878">
    <property type="component" value="Chromosome 1"/>
</dbReference>
<dbReference type="CDD" id="cd07061">
    <property type="entry name" value="HP_HAP_like"/>
    <property type="match status" value="1"/>
</dbReference>
<keyword evidence="2" id="KW-1185">Reference proteome</keyword>
<dbReference type="SUPFAM" id="SSF53254">
    <property type="entry name" value="Phosphoglycerate mutase-like"/>
    <property type="match status" value="1"/>
</dbReference>